<proteinExistence type="predicted"/>
<evidence type="ECO:0000313" key="2">
    <source>
        <dbReference type="Proteomes" id="UP001651690"/>
    </source>
</evidence>
<gene>
    <name evidence="1" type="ORF">NM203_17575</name>
</gene>
<name>A0ABT1M879_9MYCO</name>
<comment type="caution">
    <text evidence="1">The sequence shown here is derived from an EMBL/GenBank/DDBJ whole genome shotgun (WGS) entry which is preliminary data.</text>
</comment>
<protein>
    <recommendedName>
        <fullName evidence="3">Rv3651-like N-terminal domain-containing protein</fullName>
    </recommendedName>
</protein>
<reference evidence="1 2" key="1">
    <citation type="submission" date="2022-06" db="EMBL/GenBank/DDBJ databases">
        <title>Mycolicibacterium sp. CAU 1645 isolated from seawater.</title>
        <authorList>
            <person name="Kim W."/>
        </authorList>
    </citation>
    <scope>NUCLEOTIDE SEQUENCE [LARGE SCALE GENOMIC DNA]</scope>
    <source>
        <strain evidence="1 2">CAU 1645</strain>
    </source>
</reference>
<keyword evidence="2" id="KW-1185">Reference proteome</keyword>
<evidence type="ECO:0000313" key="1">
    <source>
        <dbReference type="EMBL" id="MCP9274002.1"/>
    </source>
</evidence>
<dbReference type="Proteomes" id="UP001651690">
    <property type="component" value="Unassembled WGS sequence"/>
</dbReference>
<dbReference type="EMBL" id="JANDBD010000007">
    <property type="protein sequence ID" value="MCP9274002.1"/>
    <property type="molecule type" value="Genomic_DNA"/>
</dbReference>
<sequence length="324" mass="35718">MSGSDDGHPRDTYLLPDDPGTGIEVLWAASGGVLMASSLRGGELVSHLYRSDHPVAKVECILRALAQRTNEFPALPTDDSEIIFRSAPRLLLKTAPVLPMRWYARPEGYGLELRVAPRLASWEKAEHPDQARLQAYLDDTEALLAESRIGGPWALRFDVGLPPERDLLNMGDLDNYAYPLADRLKDSGLVSVWCTKQLNEASFVQIEPARDAVPPATDVLIARTTESSSSRAFKEQVYTAVVHKPELPAGPVRLELSFVVGPGRNWLNLWKQTIDSLDPLLGRTHPYKSDWHPLDGRIVELGLHVSLDASLRHDVQVGIAASTA</sequence>
<evidence type="ECO:0008006" key="3">
    <source>
        <dbReference type="Google" id="ProtNLM"/>
    </source>
</evidence>
<accession>A0ABT1M879</accession>
<organism evidence="1 2">
    <name type="scientific">Mycolicibacterium arenosum</name>
    <dbReference type="NCBI Taxonomy" id="2952157"/>
    <lineage>
        <taxon>Bacteria</taxon>
        <taxon>Bacillati</taxon>
        <taxon>Actinomycetota</taxon>
        <taxon>Actinomycetes</taxon>
        <taxon>Mycobacteriales</taxon>
        <taxon>Mycobacteriaceae</taxon>
        <taxon>Mycolicibacterium</taxon>
    </lineage>
</organism>
<dbReference type="RefSeq" id="WP_255061341.1">
    <property type="nucleotide sequence ID" value="NZ_JANDBD010000007.1"/>
</dbReference>